<dbReference type="Pfam" id="PF00347">
    <property type="entry name" value="Ribosomal_L6"/>
    <property type="match status" value="2"/>
</dbReference>
<dbReference type="GO" id="GO:0022625">
    <property type="term" value="C:cytosolic large ribosomal subunit"/>
    <property type="evidence" value="ECO:0007669"/>
    <property type="project" value="UniProtKB-UniRule"/>
</dbReference>
<evidence type="ECO:0000256" key="3">
    <source>
        <dbReference type="HAMAP-Rule" id="MF_01365"/>
    </source>
</evidence>
<dbReference type="InterPro" id="IPR019906">
    <property type="entry name" value="Ribosomal_uL6_bac-type"/>
</dbReference>
<evidence type="ECO:0000256" key="1">
    <source>
        <dbReference type="ARBA" id="ARBA00022980"/>
    </source>
</evidence>
<dbReference type="PIRSF" id="PIRSF002162">
    <property type="entry name" value="Ribosomal_L6"/>
    <property type="match status" value="1"/>
</dbReference>
<dbReference type="HAMAP" id="MF_01365_B">
    <property type="entry name" value="Ribosomal_uL6_B"/>
    <property type="match status" value="1"/>
</dbReference>
<dbReference type="EMBL" id="PFWT01000007">
    <property type="protein sequence ID" value="PJA46828.1"/>
    <property type="molecule type" value="Genomic_DNA"/>
</dbReference>
<dbReference type="PRINTS" id="PR00059">
    <property type="entry name" value="RIBOSOMALL6"/>
</dbReference>
<evidence type="ECO:0000313" key="8">
    <source>
        <dbReference type="Proteomes" id="UP000231263"/>
    </source>
</evidence>
<gene>
    <name evidence="3" type="primary">rplF</name>
    <name evidence="7" type="ORF">CO173_01235</name>
</gene>
<keyword evidence="1 3" id="KW-0689">Ribosomal protein</keyword>
<evidence type="ECO:0000256" key="2">
    <source>
        <dbReference type="ARBA" id="ARBA00023274"/>
    </source>
</evidence>
<proteinExistence type="inferred from homology"/>
<dbReference type="Proteomes" id="UP000231263">
    <property type="component" value="Unassembled WGS sequence"/>
</dbReference>
<evidence type="ECO:0000256" key="4">
    <source>
        <dbReference type="RuleBase" id="RU003869"/>
    </source>
</evidence>
<dbReference type="NCBIfam" id="TIGR03654">
    <property type="entry name" value="L6_bact"/>
    <property type="match status" value="1"/>
</dbReference>
<dbReference type="InterPro" id="IPR000702">
    <property type="entry name" value="Ribosomal_uL6-like"/>
</dbReference>
<dbReference type="Gene3D" id="3.90.930.12">
    <property type="entry name" value="Ribosomal protein L6, alpha-beta domain"/>
    <property type="match status" value="2"/>
</dbReference>
<keyword evidence="3 5" id="KW-0694">RNA-binding</keyword>
<feature type="domain" description="Large ribosomal subunit protein uL6 alpha-beta" evidence="6">
    <location>
        <begin position="12"/>
        <end position="83"/>
    </location>
</feature>
<dbReference type="GO" id="GO:0019843">
    <property type="term" value="F:rRNA binding"/>
    <property type="evidence" value="ECO:0007669"/>
    <property type="project" value="UniProtKB-UniRule"/>
</dbReference>
<comment type="caution">
    <text evidence="7">The sequence shown here is derived from an EMBL/GenBank/DDBJ whole genome shotgun (WGS) entry which is preliminary data.</text>
</comment>
<sequence>MSRIGKKPVFLPEGVTATISDSEVIVKGPKGELKVTINPQTEVKQETIEGSGDALIVTLLNENNGAIWGTMRALLQNMVEGVVTGWSKKLELNGVGFKMNLDGAVLVMSLGFSHEVRYALPEGINASLEGLVLTIAGIDKQLVGKVASEIRSLKKPEPYKGKGFRYTDEVIRRKVGKAAKSD</sequence>
<comment type="similarity">
    <text evidence="3 4">Belongs to the universal ribosomal protein uL6 family.</text>
</comment>
<comment type="function">
    <text evidence="3 5">This protein binds to the 23S rRNA, and is important in its secondary structure. It is located near the subunit interface in the base of the L7/L12 stalk, and near the tRNA binding site of the peptidyltransferase center.</text>
</comment>
<dbReference type="AlphaFoldDB" id="A0A2M7XG27"/>
<feature type="domain" description="Large ribosomal subunit protein uL6 alpha-beta" evidence="6">
    <location>
        <begin position="94"/>
        <end position="166"/>
    </location>
</feature>
<comment type="subunit">
    <text evidence="3">Part of the 50S ribosomal subunit.</text>
</comment>
<dbReference type="SUPFAM" id="SSF56053">
    <property type="entry name" value="Ribosomal protein L6"/>
    <property type="match status" value="2"/>
</dbReference>
<dbReference type="PANTHER" id="PTHR11655:SF14">
    <property type="entry name" value="LARGE RIBOSOMAL SUBUNIT PROTEIN UL6M"/>
    <property type="match status" value="1"/>
</dbReference>
<dbReference type="GO" id="GO:0002181">
    <property type="term" value="P:cytoplasmic translation"/>
    <property type="evidence" value="ECO:0007669"/>
    <property type="project" value="TreeGrafter"/>
</dbReference>
<accession>A0A2M7XG27</accession>
<protein>
    <recommendedName>
        <fullName evidence="3">Large ribosomal subunit protein uL6</fullName>
    </recommendedName>
</protein>
<evidence type="ECO:0000313" key="7">
    <source>
        <dbReference type="EMBL" id="PJA46828.1"/>
    </source>
</evidence>
<reference evidence="8" key="1">
    <citation type="submission" date="2017-09" db="EMBL/GenBank/DDBJ databases">
        <title>Depth-based differentiation of microbial function through sediment-hosted aquifers and enrichment of novel symbionts in the deep terrestrial subsurface.</title>
        <authorList>
            <person name="Probst A.J."/>
            <person name="Ladd B."/>
            <person name="Jarett J.K."/>
            <person name="Geller-Mcgrath D.E."/>
            <person name="Sieber C.M.K."/>
            <person name="Emerson J.B."/>
            <person name="Anantharaman K."/>
            <person name="Thomas B.C."/>
            <person name="Malmstrom R."/>
            <person name="Stieglmeier M."/>
            <person name="Klingl A."/>
            <person name="Woyke T."/>
            <person name="Ryan C.M."/>
            <person name="Banfield J.F."/>
        </authorList>
    </citation>
    <scope>NUCLEOTIDE SEQUENCE [LARGE SCALE GENOMIC DNA]</scope>
</reference>
<name>A0A2M7XG27_9BACT</name>
<dbReference type="PANTHER" id="PTHR11655">
    <property type="entry name" value="60S/50S RIBOSOMAL PROTEIN L6/L9"/>
    <property type="match status" value="1"/>
</dbReference>
<evidence type="ECO:0000259" key="6">
    <source>
        <dbReference type="Pfam" id="PF00347"/>
    </source>
</evidence>
<dbReference type="InterPro" id="IPR020040">
    <property type="entry name" value="Ribosomal_uL6_a/b-dom"/>
</dbReference>
<evidence type="ECO:0000256" key="5">
    <source>
        <dbReference type="RuleBase" id="RU003870"/>
    </source>
</evidence>
<dbReference type="GO" id="GO:0003735">
    <property type="term" value="F:structural constituent of ribosome"/>
    <property type="evidence" value="ECO:0007669"/>
    <property type="project" value="UniProtKB-UniRule"/>
</dbReference>
<dbReference type="InterPro" id="IPR036789">
    <property type="entry name" value="Ribosomal_uL6-like_a/b-dom_sf"/>
</dbReference>
<keyword evidence="3 5" id="KW-0699">rRNA-binding</keyword>
<keyword evidence="2 3" id="KW-0687">Ribonucleoprotein</keyword>
<organism evidence="7 8">
    <name type="scientific">Candidatus Uhrbacteria bacterium CG_4_9_14_3_um_filter_41_35</name>
    <dbReference type="NCBI Taxonomy" id="1975034"/>
    <lineage>
        <taxon>Bacteria</taxon>
        <taxon>Candidatus Uhriibacteriota</taxon>
    </lineage>
</organism>